<sequence length="53" mass="5978">SHEFSKTEKNVQQKSWPQSVFNSQSVCIPIHHKFGSVVAGIAEHQKLEERSTA</sequence>
<dbReference type="Proteomes" id="UP000789366">
    <property type="component" value="Unassembled WGS sequence"/>
</dbReference>
<keyword evidence="2" id="KW-1185">Reference proteome</keyword>
<reference evidence="1" key="1">
    <citation type="submission" date="2021-06" db="EMBL/GenBank/DDBJ databases">
        <authorList>
            <person name="Kallberg Y."/>
            <person name="Tangrot J."/>
            <person name="Rosling A."/>
        </authorList>
    </citation>
    <scope>NUCLEOTIDE SEQUENCE</scope>
    <source>
        <strain evidence="1">28 12/20/2015</strain>
    </source>
</reference>
<accession>A0ACA9NB42</accession>
<evidence type="ECO:0000313" key="1">
    <source>
        <dbReference type="EMBL" id="CAG8646588.1"/>
    </source>
</evidence>
<name>A0ACA9NB42_9GLOM</name>
<proteinExistence type="predicted"/>
<dbReference type="EMBL" id="CAJVPW010013624">
    <property type="protein sequence ID" value="CAG8646588.1"/>
    <property type="molecule type" value="Genomic_DNA"/>
</dbReference>
<evidence type="ECO:0000313" key="2">
    <source>
        <dbReference type="Proteomes" id="UP000789366"/>
    </source>
</evidence>
<organism evidence="1 2">
    <name type="scientific">Cetraspora pellucida</name>
    <dbReference type="NCBI Taxonomy" id="1433469"/>
    <lineage>
        <taxon>Eukaryota</taxon>
        <taxon>Fungi</taxon>
        <taxon>Fungi incertae sedis</taxon>
        <taxon>Mucoromycota</taxon>
        <taxon>Glomeromycotina</taxon>
        <taxon>Glomeromycetes</taxon>
        <taxon>Diversisporales</taxon>
        <taxon>Gigasporaceae</taxon>
        <taxon>Cetraspora</taxon>
    </lineage>
</organism>
<protein>
    <submittedName>
        <fullName evidence="1">8811_t:CDS:1</fullName>
    </submittedName>
</protein>
<gene>
    <name evidence="1" type="ORF">SPELUC_LOCUS8760</name>
</gene>
<comment type="caution">
    <text evidence="1">The sequence shown here is derived from an EMBL/GenBank/DDBJ whole genome shotgun (WGS) entry which is preliminary data.</text>
</comment>
<feature type="non-terminal residue" evidence="1">
    <location>
        <position position="1"/>
    </location>
</feature>